<dbReference type="AlphaFoldDB" id="A0A6S7KW60"/>
<accession>A0A6S7KW60</accession>
<dbReference type="InterPro" id="IPR016040">
    <property type="entry name" value="NAD(P)-bd_dom"/>
</dbReference>
<proteinExistence type="predicted"/>
<dbReference type="GO" id="GO:0003824">
    <property type="term" value="F:catalytic activity"/>
    <property type="evidence" value="ECO:0007669"/>
    <property type="project" value="UniProtKB-ARBA"/>
</dbReference>
<dbReference type="Gene3D" id="3.40.50.720">
    <property type="entry name" value="NAD(P)-binding Rossmann-like Domain"/>
    <property type="match status" value="1"/>
</dbReference>
<protein>
    <submittedName>
        <fullName evidence="1">Uncharacterized protein</fullName>
    </submittedName>
</protein>
<dbReference type="EMBL" id="CACRXK020039206">
    <property type="protein sequence ID" value="CAB4045391.1"/>
    <property type="molecule type" value="Genomic_DNA"/>
</dbReference>
<sequence length="94" mass="10501">MEWIVRPFFLGGILSDIAIMEDFIESANPAEMNYTIVRPPQLTYASGNRTYKIEEGQCNTNTKASIPRADVAHFMLAALQTDGYDRKVMAIASL</sequence>
<evidence type="ECO:0000313" key="2">
    <source>
        <dbReference type="Proteomes" id="UP001152795"/>
    </source>
</evidence>
<gene>
    <name evidence="1" type="ORF">PACLA_8A035619</name>
</gene>
<evidence type="ECO:0000313" key="1">
    <source>
        <dbReference type="EMBL" id="CAB4045391.1"/>
    </source>
</evidence>
<dbReference type="OrthoDB" id="419598at2759"/>
<name>A0A6S7KW60_PARCT</name>
<dbReference type="Proteomes" id="UP001152795">
    <property type="component" value="Unassembled WGS sequence"/>
</dbReference>
<comment type="caution">
    <text evidence="1">The sequence shown here is derived from an EMBL/GenBank/DDBJ whole genome shotgun (WGS) entry which is preliminary data.</text>
</comment>
<dbReference type="SUPFAM" id="SSF51735">
    <property type="entry name" value="NAD(P)-binding Rossmann-fold domains"/>
    <property type="match status" value="1"/>
</dbReference>
<keyword evidence="2" id="KW-1185">Reference proteome</keyword>
<dbReference type="InterPro" id="IPR036291">
    <property type="entry name" value="NAD(P)-bd_dom_sf"/>
</dbReference>
<organism evidence="1 2">
    <name type="scientific">Paramuricea clavata</name>
    <name type="common">Red gorgonian</name>
    <name type="synonym">Violescent sea-whip</name>
    <dbReference type="NCBI Taxonomy" id="317549"/>
    <lineage>
        <taxon>Eukaryota</taxon>
        <taxon>Metazoa</taxon>
        <taxon>Cnidaria</taxon>
        <taxon>Anthozoa</taxon>
        <taxon>Octocorallia</taxon>
        <taxon>Malacalcyonacea</taxon>
        <taxon>Plexauridae</taxon>
        <taxon>Paramuricea</taxon>
    </lineage>
</organism>
<dbReference type="Pfam" id="PF13460">
    <property type="entry name" value="NAD_binding_10"/>
    <property type="match status" value="1"/>
</dbReference>
<reference evidence="1" key="1">
    <citation type="submission" date="2020-04" db="EMBL/GenBank/DDBJ databases">
        <authorList>
            <person name="Alioto T."/>
            <person name="Alioto T."/>
            <person name="Gomez Garrido J."/>
        </authorList>
    </citation>
    <scope>NUCLEOTIDE SEQUENCE</scope>
    <source>
        <strain evidence="1">A484AB</strain>
    </source>
</reference>